<accession>A0A284RVK7</accession>
<gene>
    <name evidence="1" type="ORF">ARMOST_16198</name>
</gene>
<dbReference type="AlphaFoldDB" id="A0A284RVK7"/>
<dbReference type="OrthoDB" id="10614404at2759"/>
<proteinExistence type="predicted"/>
<keyword evidence="2" id="KW-1185">Reference proteome</keyword>
<name>A0A284RVK7_ARMOS</name>
<sequence length="331" mass="36640">MPPAVQQILSQANQTWADMLETPLAPILPLFQLTALPPKIILDSDNDEPYQYHPHSPTLFEYEAFSTNPHINQPTSPTLGLGEHLNEAGAREAAARREYKRLTTQELQSSNRPTSILSMRTTLASSNKSWAQLSSCSPKTVASPWKGNKKPWSTFISSESTLEWSEMSITSSEFSSLISATKLAASYREKQMKHIDDNATGMLSGSYQQKGHGTLRSRPMSTMRTTEVSGHVTITDQTPTLCSLPLMSANISLMGIGQPMIMTSTNSDNSLMEEEISPSLSTMPSIRELPAIAQEIQETLEQEFTTIYTSRYMGLTLDLTWRTSPMAMGIL</sequence>
<evidence type="ECO:0000313" key="1">
    <source>
        <dbReference type="EMBL" id="SJL12767.1"/>
    </source>
</evidence>
<evidence type="ECO:0000313" key="2">
    <source>
        <dbReference type="Proteomes" id="UP000219338"/>
    </source>
</evidence>
<reference evidence="2" key="1">
    <citation type="journal article" date="2017" name="Nat. Ecol. Evol.">
        <title>Genome expansion and lineage-specific genetic innovations in the forest pathogenic fungi Armillaria.</title>
        <authorList>
            <person name="Sipos G."/>
            <person name="Prasanna A.N."/>
            <person name="Walter M.C."/>
            <person name="O'Connor E."/>
            <person name="Balint B."/>
            <person name="Krizsan K."/>
            <person name="Kiss B."/>
            <person name="Hess J."/>
            <person name="Varga T."/>
            <person name="Slot J."/>
            <person name="Riley R."/>
            <person name="Boka B."/>
            <person name="Rigling D."/>
            <person name="Barry K."/>
            <person name="Lee J."/>
            <person name="Mihaltcheva S."/>
            <person name="LaButti K."/>
            <person name="Lipzen A."/>
            <person name="Waldron R."/>
            <person name="Moloney N.M."/>
            <person name="Sperisen C."/>
            <person name="Kredics L."/>
            <person name="Vagvoelgyi C."/>
            <person name="Patrignani A."/>
            <person name="Fitzpatrick D."/>
            <person name="Nagy I."/>
            <person name="Doyle S."/>
            <person name="Anderson J.B."/>
            <person name="Grigoriev I.V."/>
            <person name="Gueldener U."/>
            <person name="Muensterkoetter M."/>
            <person name="Nagy L.G."/>
        </authorList>
    </citation>
    <scope>NUCLEOTIDE SEQUENCE [LARGE SCALE GENOMIC DNA]</scope>
    <source>
        <strain evidence="2">C18/9</strain>
    </source>
</reference>
<organism evidence="1 2">
    <name type="scientific">Armillaria ostoyae</name>
    <name type="common">Armillaria root rot fungus</name>
    <dbReference type="NCBI Taxonomy" id="47428"/>
    <lineage>
        <taxon>Eukaryota</taxon>
        <taxon>Fungi</taxon>
        <taxon>Dikarya</taxon>
        <taxon>Basidiomycota</taxon>
        <taxon>Agaricomycotina</taxon>
        <taxon>Agaricomycetes</taxon>
        <taxon>Agaricomycetidae</taxon>
        <taxon>Agaricales</taxon>
        <taxon>Marasmiineae</taxon>
        <taxon>Physalacriaceae</taxon>
        <taxon>Armillaria</taxon>
    </lineage>
</organism>
<dbReference type="Proteomes" id="UP000219338">
    <property type="component" value="Unassembled WGS sequence"/>
</dbReference>
<protein>
    <submittedName>
        <fullName evidence="1">Uncharacterized protein</fullName>
    </submittedName>
</protein>
<dbReference type="EMBL" id="FUEG01000018">
    <property type="protein sequence ID" value="SJL12767.1"/>
    <property type="molecule type" value="Genomic_DNA"/>
</dbReference>